<accession>A0A9X4AX64</accession>
<dbReference type="SUPFAM" id="SSF158682">
    <property type="entry name" value="TerB-like"/>
    <property type="match status" value="1"/>
</dbReference>
<protein>
    <recommendedName>
        <fullName evidence="3">Tellurite resistance protein TerB</fullName>
    </recommendedName>
</protein>
<dbReference type="RefSeq" id="WP_272424382.1">
    <property type="nucleotide sequence ID" value="NZ_JAGTJJ010000034.1"/>
</dbReference>
<evidence type="ECO:0008006" key="3">
    <source>
        <dbReference type="Google" id="ProtNLM"/>
    </source>
</evidence>
<reference evidence="1 2" key="1">
    <citation type="submission" date="2021-04" db="EMBL/GenBank/DDBJ databases">
        <title>Genome analysis of Polyangium sp.</title>
        <authorList>
            <person name="Li Y."/>
            <person name="Wang J."/>
        </authorList>
    </citation>
    <scope>NUCLEOTIDE SEQUENCE [LARGE SCALE GENOMIC DNA]</scope>
    <source>
        <strain evidence="1 2">SDU14</strain>
    </source>
</reference>
<keyword evidence="2" id="KW-1185">Reference proteome</keyword>
<gene>
    <name evidence="1" type="ORF">KEG57_36540</name>
</gene>
<organism evidence="1 2">
    <name type="scientific">Polyangium jinanense</name>
    <dbReference type="NCBI Taxonomy" id="2829994"/>
    <lineage>
        <taxon>Bacteria</taxon>
        <taxon>Pseudomonadati</taxon>
        <taxon>Myxococcota</taxon>
        <taxon>Polyangia</taxon>
        <taxon>Polyangiales</taxon>
        <taxon>Polyangiaceae</taxon>
        <taxon>Polyangium</taxon>
    </lineage>
</organism>
<dbReference type="AlphaFoldDB" id="A0A9X4AX64"/>
<dbReference type="InterPro" id="IPR029024">
    <property type="entry name" value="TerB-like"/>
</dbReference>
<proteinExistence type="predicted"/>
<dbReference type="EMBL" id="JAGTJJ010000034">
    <property type="protein sequence ID" value="MDC3986045.1"/>
    <property type="molecule type" value="Genomic_DNA"/>
</dbReference>
<sequence>MQLSPVPEHVAHAGLRALYTVCTADGELSSLERSFPRGVQEHLLHSHVDLATLQAIAPDELARAVAPGEFRGRILTGVVIAACVDGSVTDDEVVVLDHFAAALELDPAPVRTARRLAKHQLFLARIDIARRALAGHKVRQTVREEGVMAMVAQLMPMMGIADPALAARYRALASSPEGTLGRGYFEFIESNGFSFPGEPGAGPEIIVVHDCLHVLGGFGTSPEQEIEVASFQAGCHGGEPLYGLLFGLAQYHLGVQVAPVAAAESMHADPARMMRAFARGCLVKRDMWSDFRPWEHFAKPLDALRAELNVVPSA</sequence>
<comment type="caution">
    <text evidence="1">The sequence shown here is derived from an EMBL/GenBank/DDBJ whole genome shotgun (WGS) entry which is preliminary data.</text>
</comment>
<evidence type="ECO:0000313" key="1">
    <source>
        <dbReference type="EMBL" id="MDC3986045.1"/>
    </source>
</evidence>
<dbReference type="Gene3D" id="1.10.3680.10">
    <property type="entry name" value="TerB-like"/>
    <property type="match status" value="1"/>
</dbReference>
<dbReference type="Proteomes" id="UP001151081">
    <property type="component" value="Unassembled WGS sequence"/>
</dbReference>
<evidence type="ECO:0000313" key="2">
    <source>
        <dbReference type="Proteomes" id="UP001151081"/>
    </source>
</evidence>
<name>A0A9X4AX64_9BACT</name>